<keyword evidence="1" id="KW-0106">Calcium</keyword>
<evidence type="ECO:0000313" key="6">
    <source>
        <dbReference type="Proteomes" id="UP001189429"/>
    </source>
</evidence>
<accession>A0ABN9RY17</accession>
<reference evidence="5" key="1">
    <citation type="submission" date="2023-10" db="EMBL/GenBank/DDBJ databases">
        <authorList>
            <person name="Chen Y."/>
            <person name="Shah S."/>
            <person name="Dougan E. K."/>
            <person name="Thang M."/>
            <person name="Chan C."/>
        </authorList>
    </citation>
    <scope>NUCLEOTIDE SEQUENCE [LARGE SCALE GENOMIC DNA]</scope>
</reference>
<keyword evidence="6" id="KW-1185">Reference proteome</keyword>
<feature type="compositionally biased region" description="Pro residues" evidence="3">
    <location>
        <begin position="51"/>
        <end position="70"/>
    </location>
</feature>
<evidence type="ECO:0000259" key="4">
    <source>
        <dbReference type="PROSITE" id="PS50222"/>
    </source>
</evidence>
<keyword evidence="2" id="KW-0175">Coiled coil</keyword>
<dbReference type="SMART" id="SM00054">
    <property type="entry name" value="EFh"/>
    <property type="match status" value="2"/>
</dbReference>
<sequence>MEAQTGSNARKPRSLSPCALEPPRRRALVLGGPPIGRRPRPSSRVTRAASPRPPTVPLSPAPLPRPPPPGRCGMALPDTSSLDRDGDGKLSGGEIKEAFAEIDKDHDGVVTRQELRSRFADEEVQAILDSGDQDGDGKLNIEEFTHVMTLFNAPDSTMVNIMQDLAHSRRMAERNNKARMDQIDRIRKKLEKEKADFADELQRMRRDAQQKVFANMDDIRDKMHSLRNSQSEDNTQMEEKIRMVREELEKMKASITSVTERRGGRTH</sequence>
<dbReference type="InterPro" id="IPR018247">
    <property type="entry name" value="EF_Hand_1_Ca_BS"/>
</dbReference>
<protein>
    <recommendedName>
        <fullName evidence="4">EF-hand domain-containing protein</fullName>
    </recommendedName>
</protein>
<feature type="domain" description="EF-hand" evidence="4">
    <location>
        <begin position="82"/>
        <end position="105"/>
    </location>
</feature>
<dbReference type="InterPro" id="IPR011992">
    <property type="entry name" value="EF-hand-dom_pair"/>
</dbReference>
<dbReference type="Proteomes" id="UP001189429">
    <property type="component" value="Unassembled WGS sequence"/>
</dbReference>
<evidence type="ECO:0000256" key="3">
    <source>
        <dbReference type="SAM" id="MobiDB-lite"/>
    </source>
</evidence>
<dbReference type="InterPro" id="IPR002048">
    <property type="entry name" value="EF_hand_dom"/>
</dbReference>
<dbReference type="EMBL" id="CAUYUJ010008535">
    <property type="protein sequence ID" value="CAK0824218.1"/>
    <property type="molecule type" value="Genomic_DNA"/>
</dbReference>
<organism evidence="5 6">
    <name type="scientific">Prorocentrum cordatum</name>
    <dbReference type="NCBI Taxonomy" id="2364126"/>
    <lineage>
        <taxon>Eukaryota</taxon>
        <taxon>Sar</taxon>
        <taxon>Alveolata</taxon>
        <taxon>Dinophyceae</taxon>
        <taxon>Prorocentrales</taxon>
        <taxon>Prorocentraceae</taxon>
        <taxon>Prorocentrum</taxon>
    </lineage>
</organism>
<dbReference type="Pfam" id="PF13499">
    <property type="entry name" value="EF-hand_7"/>
    <property type="match status" value="1"/>
</dbReference>
<dbReference type="Gene3D" id="1.10.238.10">
    <property type="entry name" value="EF-hand"/>
    <property type="match status" value="2"/>
</dbReference>
<comment type="caution">
    <text evidence="5">The sequence shown here is derived from an EMBL/GenBank/DDBJ whole genome shotgun (WGS) entry which is preliminary data.</text>
</comment>
<evidence type="ECO:0000256" key="2">
    <source>
        <dbReference type="SAM" id="Coils"/>
    </source>
</evidence>
<dbReference type="SUPFAM" id="SSF47473">
    <property type="entry name" value="EF-hand"/>
    <property type="match status" value="1"/>
</dbReference>
<evidence type="ECO:0000313" key="5">
    <source>
        <dbReference type="EMBL" id="CAK0824218.1"/>
    </source>
</evidence>
<feature type="domain" description="EF-hand" evidence="4">
    <location>
        <begin position="119"/>
        <end position="154"/>
    </location>
</feature>
<dbReference type="CDD" id="cd00051">
    <property type="entry name" value="EFh"/>
    <property type="match status" value="1"/>
</dbReference>
<dbReference type="PROSITE" id="PS00018">
    <property type="entry name" value="EF_HAND_1"/>
    <property type="match status" value="1"/>
</dbReference>
<name>A0ABN9RY17_9DINO</name>
<feature type="region of interest" description="Disordered" evidence="3">
    <location>
        <begin position="1"/>
        <end position="88"/>
    </location>
</feature>
<evidence type="ECO:0000256" key="1">
    <source>
        <dbReference type="ARBA" id="ARBA00022837"/>
    </source>
</evidence>
<proteinExistence type="predicted"/>
<gene>
    <name evidence="5" type="ORF">PCOR1329_LOCUS24683</name>
</gene>
<dbReference type="PROSITE" id="PS50222">
    <property type="entry name" value="EF_HAND_2"/>
    <property type="match status" value="2"/>
</dbReference>
<feature type="coiled-coil region" evidence="2">
    <location>
        <begin position="180"/>
        <end position="261"/>
    </location>
</feature>